<gene>
    <name evidence="1" type="ORF">BegalDRAFT_2545</name>
</gene>
<keyword evidence="2" id="KW-1185">Reference proteome</keyword>
<dbReference type="STRING" id="395493.BegalDRAFT_2545"/>
<dbReference type="RefSeq" id="WP_002690521.1">
    <property type="nucleotide sequence ID" value="NZ_JH600070.1"/>
</dbReference>
<dbReference type="eggNOG" id="ENOG502ZDVZ">
    <property type="taxonomic scope" value="Bacteria"/>
</dbReference>
<accession>I3CIE5</accession>
<sequence>MLAERVANWYESGVQKGLQQGLQQGVQQGLQKGLQKGKLEGFIEGEAKGIKTALLAILTMRFGEVSPETKQAIDAIQKLEHLEQLMRQAIIIESLPLFQQLLFLKTY</sequence>
<dbReference type="EMBL" id="JH600070">
    <property type="protein sequence ID" value="EIJ43388.1"/>
    <property type="molecule type" value="Genomic_DNA"/>
</dbReference>
<proteinExistence type="predicted"/>
<reference evidence="1 2" key="1">
    <citation type="submission" date="2011-11" db="EMBL/GenBank/DDBJ databases">
        <title>Improved High-Quality Draft sequence of Beggiatoa alba B18lD.</title>
        <authorList>
            <consortium name="US DOE Joint Genome Institute"/>
            <person name="Lucas S."/>
            <person name="Han J."/>
            <person name="Lapidus A."/>
            <person name="Cheng J.-F."/>
            <person name="Goodwin L."/>
            <person name="Pitluck S."/>
            <person name="Peters L."/>
            <person name="Mikhailova N."/>
            <person name="Held B."/>
            <person name="Detter J.C."/>
            <person name="Han C."/>
            <person name="Tapia R."/>
            <person name="Land M."/>
            <person name="Hauser L."/>
            <person name="Kyrpides N."/>
            <person name="Ivanova N."/>
            <person name="Pagani I."/>
            <person name="Samuel K."/>
            <person name="Teske A."/>
            <person name="Mueller J."/>
            <person name="Woyke T."/>
        </authorList>
    </citation>
    <scope>NUCLEOTIDE SEQUENCE [LARGE SCALE GENOMIC DNA]</scope>
    <source>
        <strain evidence="1 2">B18LD</strain>
    </source>
</reference>
<keyword evidence="1" id="KW-0966">Cell projection</keyword>
<keyword evidence="1" id="KW-0969">Cilium</keyword>
<name>I3CIE5_9GAMM</name>
<dbReference type="HOGENOM" id="CLU_2204868_0_0_6"/>
<protein>
    <submittedName>
        <fullName evidence="1">Flagellar biosynthesis/type III secretory pathway protein</fullName>
    </submittedName>
</protein>
<evidence type="ECO:0000313" key="1">
    <source>
        <dbReference type="EMBL" id="EIJ43388.1"/>
    </source>
</evidence>
<dbReference type="AlphaFoldDB" id="I3CIE5"/>
<evidence type="ECO:0000313" key="2">
    <source>
        <dbReference type="Proteomes" id="UP000005744"/>
    </source>
</evidence>
<keyword evidence="1" id="KW-0282">Flagellum</keyword>
<organism evidence="1 2">
    <name type="scientific">Beggiatoa alba B18LD</name>
    <dbReference type="NCBI Taxonomy" id="395493"/>
    <lineage>
        <taxon>Bacteria</taxon>
        <taxon>Pseudomonadati</taxon>
        <taxon>Pseudomonadota</taxon>
        <taxon>Gammaproteobacteria</taxon>
        <taxon>Thiotrichales</taxon>
        <taxon>Thiotrichaceae</taxon>
        <taxon>Beggiatoa</taxon>
    </lineage>
</organism>
<dbReference type="Proteomes" id="UP000005744">
    <property type="component" value="Unassembled WGS sequence"/>
</dbReference>